<dbReference type="Proteomes" id="UP001596096">
    <property type="component" value="Unassembled WGS sequence"/>
</dbReference>
<feature type="chain" id="PRO_5046871906" evidence="2">
    <location>
        <begin position="27"/>
        <end position="294"/>
    </location>
</feature>
<feature type="region of interest" description="Disordered" evidence="1">
    <location>
        <begin position="265"/>
        <end position="284"/>
    </location>
</feature>
<keyword evidence="5" id="KW-1185">Reference proteome</keyword>
<organism evidence="4 5">
    <name type="scientific">Nonomuraea harbinensis</name>
    <dbReference type="NCBI Taxonomy" id="1286938"/>
    <lineage>
        <taxon>Bacteria</taxon>
        <taxon>Bacillati</taxon>
        <taxon>Actinomycetota</taxon>
        <taxon>Actinomycetes</taxon>
        <taxon>Streptosporangiales</taxon>
        <taxon>Streptosporangiaceae</taxon>
        <taxon>Nonomuraea</taxon>
    </lineage>
</organism>
<dbReference type="Pfam" id="PF13229">
    <property type="entry name" value="Beta_helix"/>
    <property type="match status" value="1"/>
</dbReference>
<feature type="signal peptide" evidence="2">
    <location>
        <begin position="1"/>
        <end position="26"/>
    </location>
</feature>
<feature type="domain" description="Right handed beta helix" evidence="3">
    <location>
        <begin position="101"/>
        <end position="252"/>
    </location>
</feature>
<keyword evidence="2" id="KW-0732">Signal</keyword>
<dbReference type="EMBL" id="JBHSNW010000007">
    <property type="protein sequence ID" value="MFC5816561.1"/>
    <property type="molecule type" value="Genomic_DNA"/>
</dbReference>
<sequence length="294" mass="30224">MYAKTLLVGGLGGILLACALPMAAWAAQDGHHRGETTVTCGQVITRSIKLANDLHDCRGIGLEVGARNITIDLNGHTIDGSGSALPFSGIDNTPEGSSRTGHSGVTIKNGTVTEFGAGVSLGDGADRNHVRNILATDNGGAGIVARDVDRPHISDSATDSARFGIFIESVTNARVERNAALNSSDEGIVVTASTRTVLHRNSVVNNRGTGIFVTVSSTATLIDDNDANGNGQGNDGGSGINVTATDAATVIRDNRARNNDDFGIRAERGVTDGGGNRASGNGNPAQCLNIRCRP</sequence>
<evidence type="ECO:0000313" key="5">
    <source>
        <dbReference type="Proteomes" id="UP001596096"/>
    </source>
</evidence>
<dbReference type="NCBIfam" id="TIGR03804">
    <property type="entry name" value="para_beta_helix"/>
    <property type="match status" value="1"/>
</dbReference>
<name>A0ABW1BVJ8_9ACTN</name>
<proteinExistence type="predicted"/>
<dbReference type="PROSITE" id="PS51257">
    <property type="entry name" value="PROKAR_LIPOPROTEIN"/>
    <property type="match status" value="1"/>
</dbReference>
<dbReference type="InterPro" id="IPR006626">
    <property type="entry name" value="PbH1"/>
</dbReference>
<reference evidence="5" key="1">
    <citation type="journal article" date="2019" name="Int. J. Syst. Evol. Microbiol.">
        <title>The Global Catalogue of Microorganisms (GCM) 10K type strain sequencing project: providing services to taxonomists for standard genome sequencing and annotation.</title>
        <authorList>
            <consortium name="The Broad Institute Genomics Platform"/>
            <consortium name="The Broad Institute Genome Sequencing Center for Infectious Disease"/>
            <person name="Wu L."/>
            <person name="Ma J."/>
        </authorList>
    </citation>
    <scope>NUCLEOTIDE SEQUENCE [LARGE SCALE GENOMIC DNA]</scope>
    <source>
        <strain evidence="5">CGMCC 4.7106</strain>
    </source>
</reference>
<evidence type="ECO:0000256" key="2">
    <source>
        <dbReference type="SAM" id="SignalP"/>
    </source>
</evidence>
<protein>
    <submittedName>
        <fullName evidence="4">Right-handed parallel beta-helix repeat-containing protein</fullName>
    </submittedName>
</protein>
<dbReference type="SMART" id="SM00710">
    <property type="entry name" value="PbH1"/>
    <property type="match status" value="7"/>
</dbReference>
<evidence type="ECO:0000256" key="1">
    <source>
        <dbReference type="SAM" id="MobiDB-lite"/>
    </source>
</evidence>
<evidence type="ECO:0000259" key="3">
    <source>
        <dbReference type="Pfam" id="PF13229"/>
    </source>
</evidence>
<accession>A0ABW1BVJ8</accession>
<dbReference type="RefSeq" id="WP_219548483.1">
    <property type="nucleotide sequence ID" value="NZ_JAHKRN010000040.1"/>
</dbReference>
<comment type="caution">
    <text evidence="4">The sequence shown here is derived from an EMBL/GenBank/DDBJ whole genome shotgun (WGS) entry which is preliminary data.</text>
</comment>
<dbReference type="InterPro" id="IPR039448">
    <property type="entry name" value="Beta_helix"/>
</dbReference>
<dbReference type="InterPro" id="IPR022441">
    <property type="entry name" value="Para_beta_helix_rpt-2"/>
</dbReference>
<gene>
    <name evidence="4" type="ORF">ACFPUY_15800</name>
</gene>
<evidence type="ECO:0000313" key="4">
    <source>
        <dbReference type="EMBL" id="MFC5816561.1"/>
    </source>
</evidence>